<feature type="domain" description="C2H2-type" evidence="6">
    <location>
        <begin position="238"/>
        <end position="266"/>
    </location>
</feature>
<evidence type="ECO:0000259" key="6">
    <source>
        <dbReference type="PROSITE" id="PS50157"/>
    </source>
</evidence>
<dbReference type="GO" id="GO:0000978">
    <property type="term" value="F:RNA polymerase II cis-regulatory region sequence-specific DNA binding"/>
    <property type="evidence" value="ECO:0007669"/>
    <property type="project" value="TreeGrafter"/>
</dbReference>
<dbReference type="Proteomes" id="UP000019118">
    <property type="component" value="Unassembled WGS sequence"/>
</dbReference>
<dbReference type="PANTHER" id="PTHR23235:SF120">
    <property type="entry name" value="KRUPPEL-LIKE FACTOR 15"/>
    <property type="match status" value="1"/>
</dbReference>
<dbReference type="AlphaFoldDB" id="A0AAR5PI04"/>
<dbReference type="EnsemblMetazoa" id="XM_019905119.1">
    <property type="protein sequence ID" value="XP_019760678.1"/>
    <property type="gene ID" value="LOC109538075"/>
</dbReference>
<keyword evidence="1" id="KW-0479">Metal-binding</keyword>
<dbReference type="GO" id="GO:0000981">
    <property type="term" value="F:DNA-binding transcription factor activity, RNA polymerase II-specific"/>
    <property type="evidence" value="ECO:0007669"/>
    <property type="project" value="TreeGrafter"/>
</dbReference>
<keyword evidence="8" id="KW-1185">Reference proteome</keyword>
<feature type="domain" description="C2H2-type" evidence="6">
    <location>
        <begin position="154"/>
        <end position="181"/>
    </location>
</feature>
<sequence length="277" mass="32470">MMRQLSNALGHILLLNNNMTKTVLECYFNCRYPYDSRHLFNVEVKNEIEIEEQELSHIFKFEKDARDHTLVFKVKDNLENSASMQILNTNAIEEFESYKCNVCAETFVLEDDFNAHMIKHSEDRSFECVICGLKLDKNVSLKIHIRKHTQERPYQCKTCSKSFLSSSNLSHHVKTHSDNRPYVCSICNLSYKRRDHLLKHQNKHSKQKQYNCKICQREFIYEASLANHIKSHYIHRPFQCTICNANFKAKGNLTRHSQLVHNAKIGEGKSEVKSEAK</sequence>
<evidence type="ECO:0000256" key="2">
    <source>
        <dbReference type="ARBA" id="ARBA00022737"/>
    </source>
</evidence>
<reference evidence="7" key="2">
    <citation type="submission" date="2024-08" db="UniProtKB">
        <authorList>
            <consortium name="EnsemblMetazoa"/>
        </authorList>
    </citation>
    <scope>IDENTIFICATION</scope>
</reference>
<reference evidence="8" key="1">
    <citation type="journal article" date="2013" name="Genome Biol.">
        <title>Draft genome of the mountain pine beetle, Dendroctonus ponderosae Hopkins, a major forest pest.</title>
        <authorList>
            <person name="Keeling C.I."/>
            <person name="Yuen M.M."/>
            <person name="Liao N.Y."/>
            <person name="Docking T.R."/>
            <person name="Chan S.K."/>
            <person name="Taylor G.A."/>
            <person name="Palmquist D.L."/>
            <person name="Jackman S.D."/>
            <person name="Nguyen A."/>
            <person name="Li M."/>
            <person name="Henderson H."/>
            <person name="Janes J.K."/>
            <person name="Zhao Y."/>
            <person name="Pandoh P."/>
            <person name="Moore R."/>
            <person name="Sperling F.A."/>
            <person name="Huber D.P."/>
            <person name="Birol I."/>
            <person name="Jones S.J."/>
            <person name="Bohlmann J."/>
        </authorList>
    </citation>
    <scope>NUCLEOTIDE SEQUENCE</scope>
</reference>
<protein>
    <recommendedName>
        <fullName evidence="6">C2H2-type domain-containing protein</fullName>
    </recommendedName>
</protein>
<keyword evidence="3 5" id="KW-0863">Zinc-finger</keyword>
<organism evidence="7 8">
    <name type="scientific">Dendroctonus ponderosae</name>
    <name type="common">Mountain pine beetle</name>
    <dbReference type="NCBI Taxonomy" id="77166"/>
    <lineage>
        <taxon>Eukaryota</taxon>
        <taxon>Metazoa</taxon>
        <taxon>Ecdysozoa</taxon>
        <taxon>Arthropoda</taxon>
        <taxon>Hexapoda</taxon>
        <taxon>Insecta</taxon>
        <taxon>Pterygota</taxon>
        <taxon>Neoptera</taxon>
        <taxon>Endopterygota</taxon>
        <taxon>Coleoptera</taxon>
        <taxon>Polyphaga</taxon>
        <taxon>Cucujiformia</taxon>
        <taxon>Curculionidae</taxon>
        <taxon>Scolytinae</taxon>
        <taxon>Dendroctonus</taxon>
    </lineage>
</organism>
<dbReference type="SMART" id="SM00355">
    <property type="entry name" value="ZnF_C2H2"/>
    <property type="match status" value="6"/>
</dbReference>
<dbReference type="PROSITE" id="PS50157">
    <property type="entry name" value="ZINC_FINGER_C2H2_2"/>
    <property type="match status" value="6"/>
</dbReference>
<evidence type="ECO:0000256" key="3">
    <source>
        <dbReference type="ARBA" id="ARBA00022771"/>
    </source>
</evidence>
<evidence type="ECO:0000313" key="8">
    <source>
        <dbReference type="Proteomes" id="UP000019118"/>
    </source>
</evidence>
<evidence type="ECO:0000256" key="4">
    <source>
        <dbReference type="ARBA" id="ARBA00022833"/>
    </source>
</evidence>
<evidence type="ECO:0000313" key="7">
    <source>
        <dbReference type="EnsemblMetazoa" id="XP_019760678.1"/>
    </source>
</evidence>
<evidence type="ECO:0000256" key="5">
    <source>
        <dbReference type="PROSITE-ProRule" id="PRU00042"/>
    </source>
</evidence>
<dbReference type="Gene3D" id="3.30.160.60">
    <property type="entry name" value="Classic Zinc Finger"/>
    <property type="match status" value="5"/>
</dbReference>
<dbReference type="GO" id="GO:0008270">
    <property type="term" value="F:zinc ion binding"/>
    <property type="evidence" value="ECO:0007669"/>
    <property type="project" value="UniProtKB-KW"/>
</dbReference>
<accession>A0AAR5PI04</accession>
<feature type="domain" description="C2H2-type" evidence="6">
    <location>
        <begin position="210"/>
        <end position="237"/>
    </location>
</feature>
<feature type="domain" description="C2H2-type" evidence="6">
    <location>
        <begin position="98"/>
        <end position="125"/>
    </location>
</feature>
<dbReference type="SUPFAM" id="SSF57667">
    <property type="entry name" value="beta-beta-alpha zinc fingers"/>
    <property type="match status" value="4"/>
</dbReference>
<dbReference type="PROSITE" id="PS00028">
    <property type="entry name" value="ZINC_FINGER_C2H2_1"/>
    <property type="match status" value="6"/>
</dbReference>
<proteinExistence type="predicted"/>
<dbReference type="PANTHER" id="PTHR23235">
    <property type="entry name" value="KRUEPPEL-LIKE TRANSCRIPTION FACTOR"/>
    <property type="match status" value="1"/>
</dbReference>
<dbReference type="Pfam" id="PF13894">
    <property type="entry name" value="zf-C2H2_4"/>
    <property type="match status" value="1"/>
</dbReference>
<dbReference type="Pfam" id="PF00096">
    <property type="entry name" value="zf-C2H2"/>
    <property type="match status" value="5"/>
</dbReference>
<keyword evidence="4" id="KW-0862">Zinc</keyword>
<evidence type="ECO:0000256" key="1">
    <source>
        <dbReference type="ARBA" id="ARBA00022723"/>
    </source>
</evidence>
<dbReference type="InterPro" id="IPR036236">
    <property type="entry name" value="Znf_C2H2_sf"/>
</dbReference>
<dbReference type="InterPro" id="IPR013087">
    <property type="entry name" value="Znf_C2H2_type"/>
</dbReference>
<dbReference type="FunFam" id="3.30.160.60:FF:000624">
    <property type="entry name" value="zinc finger protein 697"/>
    <property type="match status" value="1"/>
</dbReference>
<keyword evidence="2" id="KW-0677">Repeat</keyword>
<feature type="domain" description="C2H2-type" evidence="6">
    <location>
        <begin position="182"/>
        <end position="209"/>
    </location>
</feature>
<feature type="domain" description="C2H2-type" evidence="6">
    <location>
        <begin position="126"/>
        <end position="153"/>
    </location>
</feature>
<name>A0AAR5PI04_DENPD</name>